<dbReference type="InterPro" id="IPR032315">
    <property type="entry name" value="DUF4846"/>
</dbReference>
<protein>
    <submittedName>
        <fullName evidence="1">DUF4846 domain-containing protein</fullName>
    </submittedName>
</protein>
<dbReference type="Pfam" id="PF16138">
    <property type="entry name" value="DUF4846"/>
    <property type="match status" value="1"/>
</dbReference>
<dbReference type="RefSeq" id="WP_171444515.1">
    <property type="nucleotide sequence ID" value="NZ_JABFNS010000144.1"/>
</dbReference>
<dbReference type="AlphaFoldDB" id="A0A7Y4MUF1"/>
<accession>A0A7Y4MUF1</accession>
<dbReference type="EMBL" id="JABFNT010000138">
    <property type="protein sequence ID" value="NOJ82649.1"/>
    <property type="molecule type" value="Genomic_DNA"/>
</dbReference>
<comment type="caution">
    <text evidence="1">The sequence shown here is derived from an EMBL/GenBank/DDBJ whole genome shotgun (WGS) entry which is preliminary data.</text>
</comment>
<reference evidence="1 2" key="1">
    <citation type="submission" date="2020-05" db="EMBL/GenBank/DDBJ databases">
        <authorList>
            <person name="Whitworth D."/>
        </authorList>
    </citation>
    <scope>NUCLEOTIDE SEQUENCE [LARGE SCALE GENOMIC DNA]</scope>
    <source>
        <strain evidence="1 2">AM005</strain>
    </source>
</reference>
<proteinExistence type="predicted"/>
<evidence type="ECO:0000313" key="1">
    <source>
        <dbReference type="EMBL" id="NOJ82649.1"/>
    </source>
</evidence>
<name>A0A7Y4MUF1_MYXXA</name>
<dbReference type="Proteomes" id="UP000533080">
    <property type="component" value="Unassembled WGS sequence"/>
</dbReference>
<evidence type="ECO:0000313" key="2">
    <source>
        <dbReference type="Proteomes" id="UP000533080"/>
    </source>
</evidence>
<organism evidence="1 2">
    <name type="scientific">Myxococcus xanthus</name>
    <dbReference type="NCBI Taxonomy" id="34"/>
    <lineage>
        <taxon>Bacteria</taxon>
        <taxon>Pseudomonadati</taxon>
        <taxon>Myxococcota</taxon>
        <taxon>Myxococcia</taxon>
        <taxon>Myxococcales</taxon>
        <taxon>Cystobacterineae</taxon>
        <taxon>Myxococcaceae</taxon>
        <taxon>Myxococcus</taxon>
    </lineage>
</organism>
<gene>
    <name evidence="1" type="ORF">HNV28_30770</name>
</gene>
<sequence>MRELQAREKPPTRGATCRAALTPGDGCFVSAFDCSPCSSSPSWPATEGRFRPWAWTLLWALCLLPVSGWAVEEGQPRPATREELARYAWLPAQAVVRPLETAVAPPEGYARVPVVKGSFGAWLRGLPLRPDGTPVLSHQGGRILAPEDARLAAVAELDVGTANLQQCADSVIRLHAEWLWASGKRERLAYRFTSGHLAEWPRYAEGDRARVSGSKVSWVRGAAPDASRASFRAWLDLVFTYAGTHSLESLKGRPSREDVRPGDFFVLGGSPGHVVLVLDVAANAAGKRVALLGQGFMPAQDFHVLSAGGDTGPWFPLEGEDVVTPFWKPFPWSSLRRF</sequence>